<evidence type="ECO:0000313" key="7">
    <source>
        <dbReference type="Proteomes" id="UP000419138"/>
    </source>
</evidence>
<keyword evidence="1" id="KW-0805">Transcription regulation</keyword>
<evidence type="ECO:0000256" key="2">
    <source>
        <dbReference type="ARBA" id="ARBA00023125"/>
    </source>
</evidence>
<dbReference type="Gene3D" id="1.10.10.60">
    <property type="entry name" value="Homeodomain-like"/>
    <property type="match status" value="1"/>
</dbReference>
<dbReference type="Proteomes" id="UP000419138">
    <property type="component" value="Unassembled WGS sequence"/>
</dbReference>
<dbReference type="PRINTS" id="PR00032">
    <property type="entry name" value="HTHARAC"/>
</dbReference>
<name>A0A646KQB5_STRJU</name>
<organism evidence="6 7">
    <name type="scientific">Streptomyces jumonjinensis</name>
    <dbReference type="NCBI Taxonomy" id="1945"/>
    <lineage>
        <taxon>Bacteria</taxon>
        <taxon>Bacillati</taxon>
        <taxon>Actinomycetota</taxon>
        <taxon>Actinomycetes</taxon>
        <taxon>Kitasatosporales</taxon>
        <taxon>Streptomycetaceae</taxon>
        <taxon>Streptomyces</taxon>
    </lineage>
</organism>
<evidence type="ECO:0000256" key="1">
    <source>
        <dbReference type="ARBA" id="ARBA00023015"/>
    </source>
</evidence>
<dbReference type="PANTHER" id="PTHR46796:SF6">
    <property type="entry name" value="ARAC SUBFAMILY"/>
    <property type="match status" value="1"/>
</dbReference>
<feature type="region of interest" description="Disordered" evidence="4">
    <location>
        <begin position="1"/>
        <end position="30"/>
    </location>
</feature>
<dbReference type="InterPro" id="IPR035418">
    <property type="entry name" value="AraC-bd_2"/>
</dbReference>
<dbReference type="Pfam" id="PF14525">
    <property type="entry name" value="AraC_binding_2"/>
    <property type="match status" value="1"/>
</dbReference>
<dbReference type="PROSITE" id="PS01124">
    <property type="entry name" value="HTH_ARAC_FAMILY_2"/>
    <property type="match status" value="1"/>
</dbReference>
<sequence>MASSAPVRSCAAPHLHTSVREPAIQAGTRDTATALTRKRVVAFRADWDNWSEAAEHRGTALCRYAAGHAALTRPAAAPALRVRPRRPATGSGFDTVRLATSPVRHPAKEKAVFQTLFHSEDVPAQERFERWLELTTKAFMPTDQVSECADSFEASARTLEFGTHSLGALTFRPLQMLRPPKLVRKSDPEIYHLVLPLHGCLTLDHVGRSTAVGAGGMVLFDSSRPYRAAVTASQGSAEFLHVELPKVLSPLAPGRLNRLVGERLSGREGIGAMFSDFLIRLGREADHYRPADTARLGGILLDVLTVLLARELDAEASVPAESRGRALMLSVQGFIERHLGDARLSPQTIAAAHQISVSYLYKLFHEEHLTVAAYIRERRLERCRRDLADPRLGSRPVHMIAARWGFTSNAHFSRAFRATYGASPTEYRHAAVDSRCVEGPSTTVQGQSTTC</sequence>
<accession>A0A646KQB5</accession>
<proteinExistence type="predicted"/>
<feature type="domain" description="HTH araC/xylS-type" evidence="5">
    <location>
        <begin position="329"/>
        <end position="430"/>
    </location>
</feature>
<dbReference type="PANTHER" id="PTHR46796">
    <property type="entry name" value="HTH-TYPE TRANSCRIPTIONAL ACTIVATOR RHAS-RELATED"/>
    <property type="match status" value="1"/>
</dbReference>
<keyword evidence="7" id="KW-1185">Reference proteome</keyword>
<dbReference type="Pfam" id="PF12833">
    <property type="entry name" value="HTH_18"/>
    <property type="match status" value="1"/>
</dbReference>
<dbReference type="GO" id="GO:0003700">
    <property type="term" value="F:DNA-binding transcription factor activity"/>
    <property type="evidence" value="ECO:0007669"/>
    <property type="project" value="InterPro"/>
</dbReference>
<dbReference type="InterPro" id="IPR018060">
    <property type="entry name" value="HTH_AraC"/>
</dbReference>
<evidence type="ECO:0000313" key="6">
    <source>
        <dbReference type="EMBL" id="MQT04247.1"/>
    </source>
</evidence>
<keyword evidence="2" id="KW-0238">DNA-binding</keyword>
<dbReference type="GO" id="GO:0043565">
    <property type="term" value="F:sequence-specific DNA binding"/>
    <property type="evidence" value="ECO:0007669"/>
    <property type="project" value="InterPro"/>
</dbReference>
<gene>
    <name evidence="6" type="ORF">FF041_30025</name>
</gene>
<dbReference type="OrthoDB" id="9799345at2"/>
<keyword evidence="3" id="KW-0804">Transcription</keyword>
<evidence type="ECO:0000259" key="5">
    <source>
        <dbReference type="PROSITE" id="PS01124"/>
    </source>
</evidence>
<protein>
    <submittedName>
        <fullName evidence="6">Helix-turn-helix domain-containing protein</fullName>
    </submittedName>
</protein>
<dbReference type="InterPro" id="IPR050204">
    <property type="entry name" value="AraC_XylS_family_regulators"/>
</dbReference>
<dbReference type="InterPro" id="IPR020449">
    <property type="entry name" value="Tscrpt_reg_AraC-type_HTH"/>
</dbReference>
<dbReference type="SMART" id="SM00342">
    <property type="entry name" value="HTH_ARAC"/>
    <property type="match status" value="1"/>
</dbReference>
<dbReference type="SUPFAM" id="SSF46689">
    <property type="entry name" value="Homeodomain-like"/>
    <property type="match status" value="1"/>
</dbReference>
<dbReference type="EMBL" id="VCLA01000190">
    <property type="protein sequence ID" value="MQT04247.1"/>
    <property type="molecule type" value="Genomic_DNA"/>
</dbReference>
<dbReference type="AlphaFoldDB" id="A0A646KQB5"/>
<evidence type="ECO:0000256" key="4">
    <source>
        <dbReference type="SAM" id="MobiDB-lite"/>
    </source>
</evidence>
<dbReference type="InterPro" id="IPR009057">
    <property type="entry name" value="Homeodomain-like_sf"/>
</dbReference>
<evidence type="ECO:0000256" key="3">
    <source>
        <dbReference type="ARBA" id="ARBA00023163"/>
    </source>
</evidence>
<comment type="caution">
    <text evidence="6">The sequence shown here is derived from an EMBL/GenBank/DDBJ whole genome shotgun (WGS) entry which is preliminary data.</text>
</comment>
<reference evidence="6 7" key="1">
    <citation type="submission" date="2019-05" db="EMBL/GenBank/DDBJ databases">
        <title>Comparative genomics and metabolomics analyses of clavulanic acid producing Streptomyces species provides insight into specialized metabolism and evolution of beta-lactam biosynthetic gene clusters.</title>
        <authorList>
            <person name="Moore M.A."/>
            <person name="Cruz-Morales P."/>
            <person name="Barona Gomez F."/>
            <person name="Kapil T."/>
        </authorList>
    </citation>
    <scope>NUCLEOTIDE SEQUENCE [LARGE SCALE GENOMIC DNA]</scope>
    <source>
        <strain evidence="6 7">NRRL 5741</strain>
    </source>
</reference>